<name>A0A1B6DMF1_9HEMI</name>
<proteinExistence type="predicted"/>
<dbReference type="EMBL" id="GEDC01010449">
    <property type="protein sequence ID" value="JAS26849.1"/>
    <property type="molecule type" value="Transcribed_RNA"/>
</dbReference>
<evidence type="ECO:0000313" key="1">
    <source>
        <dbReference type="EMBL" id="JAS26849.1"/>
    </source>
</evidence>
<reference evidence="1" key="1">
    <citation type="submission" date="2015-12" db="EMBL/GenBank/DDBJ databases">
        <title>De novo transcriptome assembly of four potential Pierce s Disease insect vectors from Arizona vineyards.</title>
        <authorList>
            <person name="Tassone E.E."/>
        </authorList>
    </citation>
    <scope>NUCLEOTIDE SEQUENCE</scope>
</reference>
<sequence length="346" mass="39834">DENYWQRELKAMTDVFVDQSQCIADKDADKTDMLLELWKSVKLYKLVGHINIKEIPNRKEMWEMMKELQNITINTGHNNNNDINNQPSLKYLMKFILRSLKKKMENVGSLKIETDVIDKLLCDQCFLPSFTSHKNGFKCCFESVITILVNIWEEVIVAVQNQGLMVHLLQSLLKVAVNKSDSRSIVASLWIKFLATRLNCDDLKEKVKVAEVIDQYTVKRFSGILSSPLCSPDTVKFILNKCPSFKKTINLKPLSLVDRSNVQQFIKDSLTEPSQNTHIFISSVLDLYEPSLNPRSKSQLCKLVDIYTKSDVLEEGTDDEADPVDEIKTVEMILNHFPKEAFFQFK</sequence>
<organism evidence="1">
    <name type="scientific">Clastoptera arizonana</name>
    <name type="common">Arizona spittle bug</name>
    <dbReference type="NCBI Taxonomy" id="38151"/>
    <lineage>
        <taxon>Eukaryota</taxon>
        <taxon>Metazoa</taxon>
        <taxon>Ecdysozoa</taxon>
        <taxon>Arthropoda</taxon>
        <taxon>Hexapoda</taxon>
        <taxon>Insecta</taxon>
        <taxon>Pterygota</taxon>
        <taxon>Neoptera</taxon>
        <taxon>Paraneoptera</taxon>
        <taxon>Hemiptera</taxon>
        <taxon>Auchenorrhyncha</taxon>
        <taxon>Cercopoidea</taxon>
        <taxon>Clastopteridae</taxon>
        <taxon>Clastoptera</taxon>
    </lineage>
</organism>
<accession>A0A1B6DMF1</accession>
<protein>
    <submittedName>
        <fullName evidence="1">Uncharacterized protein</fullName>
    </submittedName>
</protein>
<dbReference type="AlphaFoldDB" id="A0A1B6DMF1"/>
<feature type="non-terminal residue" evidence="1">
    <location>
        <position position="1"/>
    </location>
</feature>
<gene>
    <name evidence="1" type="ORF">g.11657</name>
</gene>